<dbReference type="EMBL" id="BLLK01000047">
    <property type="protein sequence ID" value="GFH53725.1"/>
    <property type="molecule type" value="Genomic_DNA"/>
</dbReference>
<evidence type="ECO:0000256" key="3">
    <source>
        <dbReference type="ARBA" id="ARBA00023242"/>
    </source>
</evidence>
<dbReference type="SUPFAM" id="SSF46785">
    <property type="entry name" value="Winged helix' DNA-binding domain"/>
    <property type="match status" value="1"/>
</dbReference>
<dbReference type="PANTHER" id="PTHR10015">
    <property type="entry name" value="HEAT SHOCK TRANSCRIPTION FACTOR"/>
    <property type="match status" value="1"/>
</dbReference>
<feature type="region of interest" description="Disordered" evidence="4">
    <location>
        <begin position="158"/>
        <end position="181"/>
    </location>
</feature>
<keyword evidence="2" id="KW-0238">DNA-binding</keyword>
<gene>
    <name evidence="6" type="ORF">CTEN210_10201</name>
</gene>
<dbReference type="InterPro" id="IPR000232">
    <property type="entry name" value="HSF_DNA-bd"/>
</dbReference>
<dbReference type="Proteomes" id="UP001054902">
    <property type="component" value="Unassembled WGS sequence"/>
</dbReference>
<dbReference type="GO" id="GO:0005634">
    <property type="term" value="C:nucleus"/>
    <property type="evidence" value="ECO:0007669"/>
    <property type="project" value="UniProtKB-SubCell"/>
</dbReference>
<evidence type="ECO:0000256" key="4">
    <source>
        <dbReference type="SAM" id="MobiDB-lite"/>
    </source>
</evidence>
<evidence type="ECO:0000313" key="6">
    <source>
        <dbReference type="EMBL" id="GFH53725.1"/>
    </source>
</evidence>
<evidence type="ECO:0000313" key="7">
    <source>
        <dbReference type="Proteomes" id="UP001054902"/>
    </source>
</evidence>
<accession>A0AAD3CZE3</accession>
<keyword evidence="3" id="KW-0539">Nucleus</keyword>
<dbReference type="AlphaFoldDB" id="A0AAD3CZE3"/>
<feature type="domain" description="HSF-type DNA-binding" evidence="5">
    <location>
        <begin position="44"/>
        <end position="145"/>
    </location>
</feature>
<dbReference type="GO" id="GO:0043565">
    <property type="term" value="F:sequence-specific DNA binding"/>
    <property type="evidence" value="ECO:0007669"/>
    <property type="project" value="InterPro"/>
</dbReference>
<organism evidence="6 7">
    <name type="scientific">Chaetoceros tenuissimus</name>
    <dbReference type="NCBI Taxonomy" id="426638"/>
    <lineage>
        <taxon>Eukaryota</taxon>
        <taxon>Sar</taxon>
        <taxon>Stramenopiles</taxon>
        <taxon>Ochrophyta</taxon>
        <taxon>Bacillariophyta</taxon>
        <taxon>Coscinodiscophyceae</taxon>
        <taxon>Chaetocerotophycidae</taxon>
        <taxon>Chaetocerotales</taxon>
        <taxon>Chaetocerotaceae</taxon>
        <taxon>Chaetoceros</taxon>
    </lineage>
</organism>
<keyword evidence="7" id="KW-1185">Reference proteome</keyword>
<comment type="caution">
    <text evidence="6">The sequence shown here is derived from an EMBL/GenBank/DDBJ whole genome shotgun (WGS) entry which is preliminary data.</text>
</comment>
<dbReference type="PANTHER" id="PTHR10015:SF206">
    <property type="entry name" value="HSF-TYPE DNA-BINDING DOMAIN-CONTAINING PROTEIN"/>
    <property type="match status" value="1"/>
</dbReference>
<comment type="subcellular location">
    <subcellularLocation>
        <location evidence="1">Nucleus</location>
    </subcellularLocation>
</comment>
<proteinExistence type="predicted"/>
<name>A0AAD3CZE3_9STRA</name>
<dbReference type="Pfam" id="PF00447">
    <property type="entry name" value="HSF_DNA-bind"/>
    <property type="match status" value="1"/>
</dbReference>
<evidence type="ECO:0000256" key="1">
    <source>
        <dbReference type="ARBA" id="ARBA00004123"/>
    </source>
</evidence>
<evidence type="ECO:0000259" key="5">
    <source>
        <dbReference type="Pfam" id="PF00447"/>
    </source>
</evidence>
<dbReference type="GO" id="GO:0003700">
    <property type="term" value="F:DNA-binding transcription factor activity"/>
    <property type="evidence" value="ECO:0007669"/>
    <property type="project" value="InterPro"/>
</dbReference>
<reference evidence="6 7" key="1">
    <citation type="journal article" date="2021" name="Sci. Rep.">
        <title>The genome of the diatom Chaetoceros tenuissimus carries an ancient integrated fragment of an extant virus.</title>
        <authorList>
            <person name="Hongo Y."/>
            <person name="Kimura K."/>
            <person name="Takaki Y."/>
            <person name="Yoshida Y."/>
            <person name="Baba S."/>
            <person name="Kobayashi G."/>
            <person name="Nagasaki K."/>
            <person name="Hano T."/>
            <person name="Tomaru Y."/>
        </authorList>
    </citation>
    <scope>NUCLEOTIDE SEQUENCE [LARGE SCALE GENOMIC DNA]</scope>
    <source>
        <strain evidence="6 7">NIES-3715</strain>
    </source>
</reference>
<sequence>MSKSGAIKRINQEGGDNDPYEEMVTYITGKHKHERLSKERAIRFPTKLMYAAEECSNYSHIISWKIFKDTDEHHLVITDINEFTEKVLPALFKVAKYDSFQRKLYRWGFVKTRRSKVEKEKYDPNSASYFHKSFRKGDYGLAAQMTCSGMEVDLYKKEQKNRKRNQQKEDTTRTSTSNMDETTDLQLPEIPLATAKGKGDIELKNIHDSQFLQDFPNHGSSDHTLSYANTVSSSLGPSRYTSLTIASLSGGASYSDNHHLLHTACLQQENPVSDMNIINNAITLIEQECEKGCVQNGSISSTHELDYEAFLRIEDLPDSSTLQRKDWNKHARLEDEELVLFHQLQGNIANRQVLINALLEDILEDALKD</sequence>
<dbReference type="InterPro" id="IPR036390">
    <property type="entry name" value="WH_DNA-bd_sf"/>
</dbReference>
<dbReference type="InterPro" id="IPR036388">
    <property type="entry name" value="WH-like_DNA-bd_sf"/>
</dbReference>
<evidence type="ECO:0000256" key="2">
    <source>
        <dbReference type="ARBA" id="ARBA00023125"/>
    </source>
</evidence>
<dbReference type="Gene3D" id="1.10.10.10">
    <property type="entry name" value="Winged helix-like DNA-binding domain superfamily/Winged helix DNA-binding domain"/>
    <property type="match status" value="1"/>
</dbReference>
<protein>
    <recommendedName>
        <fullName evidence="5">HSF-type DNA-binding domain-containing protein</fullName>
    </recommendedName>
</protein>